<dbReference type="Proteomes" id="UP001374579">
    <property type="component" value="Unassembled WGS sequence"/>
</dbReference>
<dbReference type="AlphaFoldDB" id="A0AAN9GHN5"/>
<name>A0AAN9GHN5_9CAEN</name>
<protein>
    <submittedName>
        <fullName evidence="2">Uncharacterized protein</fullName>
    </submittedName>
</protein>
<organism evidence="2 3">
    <name type="scientific">Littorina saxatilis</name>
    <dbReference type="NCBI Taxonomy" id="31220"/>
    <lineage>
        <taxon>Eukaryota</taxon>
        <taxon>Metazoa</taxon>
        <taxon>Spiralia</taxon>
        <taxon>Lophotrochozoa</taxon>
        <taxon>Mollusca</taxon>
        <taxon>Gastropoda</taxon>
        <taxon>Caenogastropoda</taxon>
        <taxon>Littorinimorpha</taxon>
        <taxon>Littorinoidea</taxon>
        <taxon>Littorinidae</taxon>
        <taxon>Littorina</taxon>
    </lineage>
</organism>
<gene>
    <name evidence="2" type="ORF">V1264_013346</name>
</gene>
<evidence type="ECO:0000313" key="2">
    <source>
        <dbReference type="EMBL" id="KAK7109278.1"/>
    </source>
</evidence>
<keyword evidence="3" id="KW-1185">Reference proteome</keyword>
<sequence>MVRTKDAMRQEVARITVEMERKQDMLRRLNKRYKHAKRTVFPLKYYMLKRLVRLAANELTMPDRQGWGGLAENNRDIVRLQDLKEGLRIRRRDRNWLDQALGERQTTLNELNRLRQDIKQLYTESRQMPMRDRYIMLKQRVKRVVIKYRGLVIDANGHLMIQPAGEG</sequence>
<proteinExistence type="predicted"/>
<reference evidence="2 3" key="1">
    <citation type="submission" date="2024-02" db="EMBL/GenBank/DDBJ databases">
        <title>Chromosome-scale genome assembly of the rough periwinkle Littorina saxatilis.</title>
        <authorList>
            <person name="De Jode A."/>
            <person name="Faria R."/>
            <person name="Formenti G."/>
            <person name="Sims Y."/>
            <person name="Smith T.P."/>
            <person name="Tracey A."/>
            <person name="Wood J.M.D."/>
            <person name="Zagrodzka Z.B."/>
            <person name="Johannesson K."/>
            <person name="Butlin R.K."/>
            <person name="Leder E.H."/>
        </authorList>
    </citation>
    <scope>NUCLEOTIDE SEQUENCE [LARGE SCALE GENOMIC DNA]</scope>
    <source>
        <strain evidence="2">Snail1</strain>
        <tissue evidence="2">Muscle</tissue>
    </source>
</reference>
<dbReference type="EMBL" id="JBAMIC010000003">
    <property type="protein sequence ID" value="KAK7109278.1"/>
    <property type="molecule type" value="Genomic_DNA"/>
</dbReference>
<evidence type="ECO:0000313" key="3">
    <source>
        <dbReference type="Proteomes" id="UP001374579"/>
    </source>
</evidence>
<accession>A0AAN9GHN5</accession>
<keyword evidence="1" id="KW-0175">Coiled coil</keyword>
<comment type="caution">
    <text evidence="2">The sequence shown here is derived from an EMBL/GenBank/DDBJ whole genome shotgun (WGS) entry which is preliminary data.</text>
</comment>
<feature type="coiled-coil region" evidence="1">
    <location>
        <begin position="97"/>
        <end position="124"/>
    </location>
</feature>
<feature type="coiled-coil region" evidence="1">
    <location>
        <begin position="5"/>
        <end position="39"/>
    </location>
</feature>
<evidence type="ECO:0000256" key="1">
    <source>
        <dbReference type="SAM" id="Coils"/>
    </source>
</evidence>